<dbReference type="EMBL" id="JAHRIP010057715">
    <property type="protein sequence ID" value="MEQ2303467.1"/>
    <property type="molecule type" value="Genomic_DNA"/>
</dbReference>
<dbReference type="PANTHER" id="PTHR45620:SF27">
    <property type="entry name" value="PARATHYROID HORMONE_PARATHYROID HORMONE-RELATED PEPTIDE RECEPTOR"/>
    <property type="match status" value="1"/>
</dbReference>
<dbReference type="InterPro" id="IPR036445">
    <property type="entry name" value="GPCR_2_extracell_dom_sf"/>
</dbReference>
<evidence type="ECO:0000259" key="1">
    <source>
        <dbReference type="PROSITE" id="PS50227"/>
    </source>
</evidence>
<dbReference type="SMART" id="SM00008">
    <property type="entry name" value="HormR"/>
    <property type="match status" value="1"/>
</dbReference>
<organism evidence="2 3">
    <name type="scientific">Ameca splendens</name>
    <dbReference type="NCBI Taxonomy" id="208324"/>
    <lineage>
        <taxon>Eukaryota</taxon>
        <taxon>Metazoa</taxon>
        <taxon>Chordata</taxon>
        <taxon>Craniata</taxon>
        <taxon>Vertebrata</taxon>
        <taxon>Euteleostomi</taxon>
        <taxon>Actinopterygii</taxon>
        <taxon>Neopterygii</taxon>
        <taxon>Teleostei</taxon>
        <taxon>Neoteleostei</taxon>
        <taxon>Acanthomorphata</taxon>
        <taxon>Ovalentaria</taxon>
        <taxon>Atherinomorphae</taxon>
        <taxon>Cyprinodontiformes</taxon>
        <taxon>Goodeidae</taxon>
        <taxon>Ameca</taxon>
    </lineage>
</organism>
<accession>A0ABV0ZCF8</accession>
<protein>
    <recommendedName>
        <fullName evidence="1">G-protein coupled receptors family 2 profile 1 domain-containing protein</fullName>
    </recommendedName>
</protein>
<dbReference type="PANTHER" id="PTHR45620">
    <property type="entry name" value="PDF RECEPTOR-LIKE PROTEIN-RELATED"/>
    <property type="match status" value="1"/>
</dbReference>
<reference evidence="2 3" key="1">
    <citation type="submission" date="2021-06" db="EMBL/GenBank/DDBJ databases">
        <authorList>
            <person name="Palmer J.M."/>
        </authorList>
    </citation>
    <scope>NUCLEOTIDE SEQUENCE [LARGE SCALE GENOMIC DNA]</scope>
    <source>
        <strain evidence="2 3">AS_MEX2019</strain>
        <tissue evidence="2">Muscle</tissue>
    </source>
</reference>
<evidence type="ECO:0000313" key="3">
    <source>
        <dbReference type="Proteomes" id="UP001469553"/>
    </source>
</evidence>
<dbReference type="Gene3D" id="4.10.1240.10">
    <property type="entry name" value="GPCR, family 2, extracellular hormone receptor domain"/>
    <property type="match status" value="1"/>
</dbReference>
<dbReference type="InterPro" id="IPR017983">
    <property type="entry name" value="GPCR_2_secretin-like_CS"/>
</dbReference>
<dbReference type="SUPFAM" id="SSF111418">
    <property type="entry name" value="Hormone receptor domain"/>
    <property type="match status" value="1"/>
</dbReference>
<comment type="caution">
    <text evidence="2">The sequence shown here is derived from an EMBL/GenBank/DDBJ whole genome shotgun (WGS) entry which is preliminary data.</text>
</comment>
<name>A0ABV0ZCF8_9TELE</name>
<dbReference type="PROSITE" id="PS00649">
    <property type="entry name" value="G_PROTEIN_RECEP_F2_1"/>
    <property type="match status" value="1"/>
</dbReference>
<feature type="domain" description="G-protein coupled receptors family 2 profile 1" evidence="1">
    <location>
        <begin position="22"/>
        <end position="83"/>
    </location>
</feature>
<sequence>VNADDVLTTDEQIGLLLIAKRKCEESIKLRRKVPDGFCSPEWDGIVCWPEGPPGNLVSTSCPDYIYDFNHIGRTGSGKSRDPCFISLNHTQKTLLLIYK</sequence>
<feature type="non-terminal residue" evidence="2">
    <location>
        <position position="1"/>
    </location>
</feature>
<keyword evidence="3" id="KW-1185">Reference proteome</keyword>
<dbReference type="Pfam" id="PF02793">
    <property type="entry name" value="HRM"/>
    <property type="match status" value="1"/>
</dbReference>
<dbReference type="Proteomes" id="UP001469553">
    <property type="component" value="Unassembled WGS sequence"/>
</dbReference>
<evidence type="ECO:0000313" key="2">
    <source>
        <dbReference type="EMBL" id="MEQ2303467.1"/>
    </source>
</evidence>
<proteinExistence type="predicted"/>
<dbReference type="InterPro" id="IPR050332">
    <property type="entry name" value="GPCR_2"/>
</dbReference>
<dbReference type="PROSITE" id="PS50227">
    <property type="entry name" value="G_PROTEIN_RECEP_F2_3"/>
    <property type="match status" value="1"/>
</dbReference>
<gene>
    <name evidence="2" type="ORF">AMECASPLE_017261</name>
</gene>
<dbReference type="InterPro" id="IPR001879">
    <property type="entry name" value="GPCR_2_extracellular_dom"/>
</dbReference>